<comment type="caution">
    <text evidence="3">The sequence shown here is derived from an EMBL/GenBank/DDBJ whole genome shotgun (WGS) entry which is preliminary data.</text>
</comment>
<feature type="transmembrane region" description="Helical" evidence="1">
    <location>
        <begin position="21"/>
        <end position="46"/>
    </location>
</feature>
<reference evidence="3" key="1">
    <citation type="journal article" date="2015" name="Nature">
        <title>Complex archaea that bridge the gap between prokaryotes and eukaryotes.</title>
        <authorList>
            <person name="Spang A."/>
            <person name="Saw J.H."/>
            <person name="Jorgensen S.L."/>
            <person name="Zaremba-Niedzwiedzka K."/>
            <person name="Martijn J."/>
            <person name="Lind A.E."/>
            <person name="van Eijk R."/>
            <person name="Schleper C."/>
            <person name="Guy L."/>
            <person name="Ettema T.J."/>
        </authorList>
    </citation>
    <scope>NUCLEOTIDE SEQUENCE</scope>
</reference>
<feature type="non-terminal residue" evidence="3">
    <location>
        <position position="76"/>
    </location>
</feature>
<feature type="domain" description="MacB-like periplasmic core" evidence="2">
    <location>
        <begin position="26"/>
        <end position="70"/>
    </location>
</feature>
<keyword evidence="1" id="KW-0812">Transmembrane</keyword>
<protein>
    <recommendedName>
        <fullName evidence="2">MacB-like periplasmic core domain-containing protein</fullName>
    </recommendedName>
</protein>
<dbReference type="InterPro" id="IPR025857">
    <property type="entry name" value="MacB_PCD"/>
</dbReference>
<organism evidence="3">
    <name type="scientific">marine sediment metagenome</name>
    <dbReference type="NCBI Taxonomy" id="412755"/>
    <lineage>
        <taxon>unclassified sequences</taxon>
        <taxon>metagenomes</taxon>
        <taxon>ecological metagenomes</taxon>
    </lineage>
</organism>
<accession>A0A0F8XP12</accession>
<dbReference type="AlphaFoldDB" id="A0A0F8XP12"/>
<keyword evidence="1" id="KW-1133">Transmembrane helix</keyword>
<proteinExistence type="predicted"/>
<evidence type="ECO:0000313" key="3">
    <source>
        <dbReference type="EMBL" id="KKK70792.1"/>
    </source>
</evidence>
<gene>
    <name evidence="3" type="ORF">LCGC14_2920410</name>
</gene>
<dbReference type="Pfam" id="PF12704">
    <property type="entry name" value="MacB_PCD"/>
    <property type="match status" value="1"/>
</dbReference>
<name>A0A0F8XP12_9ZZZZ</name>
<evidence type="ECO:0000259" key="2">
    <source>
        <dbReference type="Pfam" id="PF12704"/>
    </source>
</evidence>
<evidence type="ECO:0000256" key="1">
    <source>
        <dbReference type="SAM" id="Phobius"/>
    </source>
</evidence>
<sequence>MKTLNLLIENFRISTRSIRANMLRAILTMLIIAFGIMALVGILTAIDAIKGSITDEFSRMGANTFSIESWSINVHL</sequence>
<dbReference type="EMBL" id="LAZR01058022">
    <property type="protein sequence ID" value="KKK70792.1"/>
    <property type="molecule type" value="Genomic_DNA"/>
</dbReference>
<keyword evidence="1" id="KW-0472">Membrane</keyword>